<sequence length="115" mass="13506">MSFGTKLDGPMLSTNEPTTRGPLIQTRRLQTKNKQQHIQIPKRYHQFTNTEETGDKNITKPGGKKTTTHKHRPWKKNRPGITPTFELFDRLEYLRVDKDRPIIFRRFLMGSSLPM</sequence>
<feature type="compositionally biased region" description="Basic residues" evidence="1">
    <location>
        <begin position="29"/>
        <end position="45"/>
    </location>
</feature>
<name>A0AAW1V4Q2_9CUCU</name>
<evidence type="ECO:0000256" key="1">
    <source>
        <dbReference type="SAM" id="MobiDB-lite"/>
    </source>
</evidence>
<organism evidence="2 3">
    <name type="scientific">Henosepilachna vigintioctopunctata</name>
    <dbReference type="NCBI Taxonomy" id="420089"/>
    <lineage>
        <taxon>Eukaryota</taxon>
        <taxon>Metazoa</taxon>
        <taxon>Ecdysozoa</taxon>
        <taxon>Arthropoda</taxon>
        <taxon>Hexapoda</taxon>
        <taxon>Insecta</taxon>
        <taxon>Pterygota</taxon>
        <taxon>Neoptera</taxon>
        <taxon>Endopterygota</taxon>
        <taxon>Coleoptera</taxon>
        <taxon>Polyphaga</taxon>
        <taxon>Cucujiformia</taxon>
        <taxon>Coccinelloidea</taxon>
        <taxon>Coccinellidae</taxon>
        <taxon>Epilachninae</taxon>
        <taxon>Epilachnini</taxon>
        <taxon>Henosepilachna</taxon>
    </lineage>
</organism>
<proteinExistence type="predicted"/>
<comment type="caution">
    <text evidence="2">The sequence shown here is derived from an EMBL/GenBank/DDBJ whole genome shotgun (WGS) entry which is preliminary data.</text>
</comment>
<evidence type="ECO:0000313" key="2">
    <source>
        <dbReference type="EMBL" id="KAK9887778.1"/>
    </source>
</evidence>
<dbReference type="EMBL" id="JARQZJ010000121">
    <property type="protein sequence ID" value="KAK9887778.1"/>
    <property type="molecule type" value="Genomic_DNA"/>
</dbReference>
<protein>
    <submittedName>
        <fullName evidence="2">Uncharacterized protein</fullName>
    </submittedName>
</protein>
<dbReference type="Proteomes" id="UP001431783">
    <property type="component" value="Unassembled WGS sequence"/>
</dbReference>
<evidence type="ECO:0000313" key="3">
    <source>
        <dbReference type="Proteomes" id="UP001431783"/>
    </source>
</evidence>
<feature type="compositionally biased region" description="Basic residues" evidence="1">
    <location>
        <begin position="62"/>
        <end position="78"/>
    </location>
</feature>
<feature type="region of interest" description="Disordered" evidence="1">
    <location>
        <begin position="1"/>
        <end position="79"/>
    </location>
</feature>
<gene>
    <name evidence="2" type="ORF">WA026_000093</name>
</gene>
<accession>A0AAW1V4Q2</accession>
<reference evidence="2 3" key="1">
    <citation type="submission" date="2023-03" db="EMBL/GenBank/DDBJ databases">
        <title>Genome insight into feeding habits of ladybird beetles.</title>
        <authorList>
            <person name="Li H.-S."/>
            <person name="Huang Y.-H."/>
            <person name="Pang H."/>
        </authorList>
    </citation>
    <scope>NUCLEOTIDE SEQUENCE [LARGE SCALE GENOMIC DNA]</scope>
    <source>
        <strain evidence="2">SYSU_2023b</strain>
        <tissue evidence="2">Whole body</tissue>
    </source>
</reference>
<keyword evidence="3" id="KW-1185">Reference proteome</keyword>
<dbReference type="AlphaFoldDB" id="A0AAW1V4Q2"/>